<feature type="domain" description="HTH lysR-type" evidence="5">
    <location>
        <begin position="13"/>
        <end position="70"/>
    </location>
</feature>
<dbReference type="RefSeq" id="WP_320500647.1">
    <property type="nucleotide sequence ID" value="NZ_JAXCLX010000001.1"/>
</dbReference>
<evidence type="ECO:0000256" key="1">
    <source>
        <dbReference type="ARBA" id="ARBA00009437"/>
    </source>
</evidence>
<dbReference type="Proteomes" id="UP001271769">
    <property type="component" value="Unassembled WGS sequence"/>
</dbReference>
<evidence type="ECO:0000256" key="2">
    <source>
        <dbReference type="ARBA" id="ARBA00023015"/>
    </source>
</evidence>
<gene>
    <name evidence="6" type="ORF">SMD31_09855</name>
</gene>
<dbReference type="InterPro" id="IPR058163">
    <property type="entry name" value="LysR-type_TF_proteobact-type"/>
</dbReference>
<dbReference type="Gene3D" id="3.40.190.290">
    <property type="match status" value="1"/>
</dbReference>
<protein>
    <submittedName>
        <fullName evidence="6">LysR family transcriptional regulator</fullName>
    </submittedName>
</protein>
<evidence type="ECO:0000256" key="3">
    <source>
        <dbReference type="ARBA" id="ARBA00023125"/>
    </source>
</evidence>
<dbReference type="SUPFAM" id="SSF53850">
    <property type="entry name" value="Periplasmic binding protein-like II"/>
    <property type="match status" value="1"/>
</dbReference>
<reference evidence="6 7" key="1">
    <citation type="journal article" date="2013" name="Antonie Van Leeuwenhoek">
        <title>Dongia rigui sp. nov., isolated from freshwater of a large wetland in Korea.</title>
        <authorList>
            <person name="Baik K.S."/>
            <person name="Hwang Y.M."/>
            <person name="Choi J.S."/>
            <person name="Kwon J."/>
            <person name="Seong C.N."/>
        </authorList>
    </citation>
    <scope>NUCLEOTIDE SEQUENCE [LARGE SCALE GENOMIC DNA]</scope>
    <source>
        <strain evidence="6 7">04SU4-P</strain>
    </source>
</reference>
<evidence type="ECO:0000259" key="5">
    <source>
        <dbReference type="PROSITE" id="PS50931"/>
    </source>
</evidence>
<sequence>MNKVKLQSMNQPMDWSDLKVFLAIARAGTLAGAAKAIGQTQPTMGRRLRALEGALGQILFQRSTGGFVLTDAGQAILAHAERMEEEALAVTRATADGGLSGEIRLASSDWFGAHVLAPLLARFTQAHPGITVELLTDQRRYSLARREADLAFRIARFDEPDVIQRKALTMGYALYGPRGAAPVSLRDGAGVSLVTMDEAFSDLPDRAWLRRVLPKARIALRSNNRDVQAQACLAGAGLAVLPRLLGDRVSALQALDLGEAPPSRDVWVGYHRDLKRVARLRTLLDFLLEHFAVS</sequence>
<dbReference type="SUPFAM" id="SSF46785">
    <property type="entry name" value="Winged helix' DNA-binding domain"/>
    <property type="match status" value="1"/>
</dbReference>
<evidence type="ECO:0000313" key="7">
    <source>
        <dbReference type="Proteomes" id="UP001271769"/>
    </source>
</evidence>
<comment type="caution">
    <text evidence="6">The sequence shown here is derived from an EMBL/GenBank/DDBJ whole genome shotgun (WGS) entry which is preliminary data.</text>
</comment>
<evidence type="ECO:0000313" key="6">
    <source>
        <dbReference type="EMBL" id="MDY0872229.1"/>
    </source>
</evidence>
<name>A0ABU5DY84_9PROT</name>
<dbReference type="InterPro" id="IPR000847">
    <property type="entry name" value="LysR_HTH_N"/>
</dbReference>
<keyword evidence="4" id="KW-0804">Transcription</keyword>
<dbReference type="Pfam" id="PF03466">
    <property type="entry name" value="LysR_substrate"/>
    <property type="match status" value="1"/>
</dbReference>
<proteinExistence type="inferred from homology"/>
<dbReference type="PANTHER" id="PTHR30537">
    <property type="entry name" value="HTH-TYPE TRANSCRIPTIONAL REGULATOR"/>
    <property type="match status" value="1"/>
</dbReference>
<dbReference type="Gene3D" id="1.10.10.10">
    <property type="entry name" value="Winged helix-like DNA-binding domain superfamily/Winged helix DNA-binding domain"/>
    <property type="match status" value="1"/>
</dbReference>
<keyword evidence="2" id="KW-0805">Transcription regulation</keyword>
<dbReference type="InterPro" id="IPR005119">
    <property type="entry name" value="LysR_subst-bd"/>
</dbReference>
<evidence type="ECO:0000256" key="4">
    <source>
        <dbReference type="ARBA" id="ARBA00023163"/>
    </source>
</evidence>
<keyword evidence="7" id="KW-1185">Reference proteome</keyword>
<organism evidence="6 7">
    <name type="scientific">Dongia rigui</name>
    <dbReference type="NCBI Taxonomy" id="940149"/>
    <lineage>
        <taxon>Bacteria</taxon>
        <taxon>Pseudomonadati</taxon>
        <taxon>Pseudomonadota</taxon>
        <taxon>Alphaproteobacteria</taxon>
        <taxon>Rhodospirillales</taxon>
        <taxon>Dongiaceae</taxon>
        <taxon>Dongia</taxon>
    </lineage>
</organism>
<comment type="similarity">
    <text evidence="1">Belongs to the LysR transcriptional regulatory family.</text>
</comment>
<dbReference type="EMBL" id="JAXCLX010000001">
    <property type="protein sequence ID" value="MDY0872229.1"/>
    <property type="molecule type" value="Genomic_DNA"/>
</dbReference>
<dbReference type="Pfam" id="PF00126">
    <property type="entry name" value="HTH_1"/>
    <property type="match status" value="1"/>
</dbReference>
<keyword evidence="3" id="KW-0238">DNA-binding</keyword>
<dbReference type="PROSITE" id="PS50931">
    <property type="entry name" value="HTH_LYSR"/>
    <property type="match status" value="1"/>
</dbReference>
<dbReference type="InterPro" id="IPR036388">
    <property type="entry name" value="WH-like_DNA-bd_sf"/>
</dbReference>
<dbReference type="PANTHER" id="PTHR30537:SF3">
    <property type="entry name" value="TRANSCRIPTIONAL REGULATORY PROTEIN"/>
    <property type="match status" value="1"/>
</dbReference>
<accession>A0ABU5DY84</accession>
<dbReference type="InterPro" id="IPR036390">
    <property type="entry name" value="WH_DNA-bd_sf"/>
</dbReference>